<comment type="caution">
    <text evidence="2">The sequence shown here is derived from an EMBL/GenBank/DDBJ whole genome shotgun (WGS) entry which is preliminary data.</text>
</comment>
<dbReference type="EMBL" id="JANPWZ010001618">
    <property type="protein sequence ID" value="KAJ3564419.1"/>
    <property type="molecule type" value="Genomic_DNA"/>
</dbReference>
<name>A0A9W8N9U3_9PEZI</name>
<gene>
    <name evidence="2" type="ORF">NPX13_g7850</name>
</gene>
<accession>A0A9W8N9U3</accession>
<protein>
    <submittedName>
        <fullName evidence="2">Uncharacterized protein</fullName>
    </submittedName>
</protein>
<reference evidence="2" key="1">
    <citation type="submission" date="2022-07" db="EMBL/GenBank/DDBJ databases">
        <title>Genome Sequence of Xylaria arbuscula.</title>
        <authorList>
            <person name="Buettner E."/>
        </authorList>
    </citation>
    <scope>NUCLEOTIDE SEQUENCE</scope>
    <source>
        <strain evidence="2">VT107</strain>
    </source>
</reference>
<feature type="region of interest" description="Disordered" evidence="1">
    <location>
        <begin position="49"/>
        <end position="79"/>
    </location>
</feature>
<evidence type="ECO:0000313" key="3">
    <source>
        <dbReference type="Proteomes" id="UP001148614"/>
    </source>
</evidence>
<sequence length="79" mass="8870">MVMEQKPRALGYIKVTAALGKKFPAFLAQTARKFGDGMGQAFRKEVNLVSKKDRRGRDSPVLGENRGLEPGKTRKHDRK</sequence>
<dbReference type="AlphaFoldDB" id="A0A9W8N9U3"/>
<organism evidence="2 3">
    <name type="scientific">Xylaria arbuscula</name>
    <dbReference type="NCBI Taxonomy" id="114810"/>
    <lineage>
        <taxon>Eukaryota</taxon>
        <taxon>Fungi</taxon>
        <taxon>Dikarya</taxon>
        <taxon>Ascomycota</taxon>
        <taxon>Pezizomycotina</taxon>
        <taxon>Sordariomycetes</taxon>
        <taxon>Xylariomycetidae</taxon>
        <taxon>Xylariales</taxon>
        <taxon>Xylariaceae</taxon>
        <taxon>Xylaria</taxon>
    </lineage>
</organism>
<evidence type="ECO:0000256" key="1">
    <source>
        <dbReference type="SAM" id="MobiDB-lite"/>
    </source>
</evidence>
<proteinExistence type="predicted"/>
<evidence type="ECO:0000313" key="2">
    <source>
        <dbReference type="EMBL" id="KAJ3564419.1"/>
    </source>
</evidence>
<keyword evidence="3" id="KW-1185">Reference proteome</keyword>
<dbReference type="Proteomes" id="UP001148614">
    <property type="component" value="Unassembled WGS sequence"/>
</dbReference>